<dbReference type="PATRIC" id="fig|35818.11.peg.2332"/>
<sequence>MAVSPISNVNYINQNSQVGSVQQANAQVKLDFQTMVNLQEMQDRQEEIQEVRPTEETLKTDEDKEGNGKREQEENQNQNQKKSQKDSQDEIQLGEDGTIQHLNISV</sequence>
<protein>
    <submittedName>
        <fullName evidence="2">Uncharacterized protein</fullName>
    </submittedName>
</protein>
<comment type="caution">
    <text evidence="2">The sequence shown here is derived from an EMBL/GenBank/DDBJ whole genome shotgun (WGS) entry which is preliminary data.</text>
</comment>
<accession>A0A0N1EA94</accession>
<name>A0A0N1EA94_9HELI</name>
<gene>
    <name evidence="2" type="ORF">HPU229334_11780</name>
</gene>
<dbReference type="RefSeq" id="WP_054198593.1">
    <property type="nucleotide sequence ID" value="NZ_JNOC01000079.1"/>
</dbReference>
<dbReference type="EMBL" id="JNOC01000079">
    <property type="protein sequence ID" value="KPH54930.1"/>
    <property type="molecule type" value="Genomic_DNA"/>
</dbReference>
<proteinExistence type="predicted"/>
<evidence type="ECO:0000313" key="3">
    <source>
        <dbReference type="Proteomes" id="UP000037997"/>
    </source>
</evidence>
<organism evidence="2 3">
    <name type="scientific">Helicobacter pullorum</name>
    <dbReference type="NCBI Taxonomy" id="35818"/>
    <lineage>
        <taxon>Bacteria</taxon>
        <taxon>Pseudomonadati</taxon>
        <taxon>Campylobacterota</taxon>
        <taxon>Epsilonproteobacteria</taxon>
        <taxon>Campylobacterales</taxon>
        <taxon>Helicobacteraceae</taxon>
        <taxon>Helicobacter</taxon>
    </lineage>
</organism>
<feature type="compositionally biased region" description="Basic and acidic residues" evidence="1">
    <location>
        <begin position="43"/>
        <end position="73"/>
    </location>
</feature>
<evidence type="ECO:0000256" key="1">
    <source>
        <dbReference type="SAM" id="MobiDB-lite"/>
    </source>
</evidence>
<feature type="region of interest" description="Disordered" evidence="1">
    <location>
        <begin position="43"/>
        <end position="106"/>
    </location>
</feature>
<dbReference type="STRING" id="35818.HPU229336_06110"/>
<dbReference type="Proteomes" id="UP000037997">
    <property type="component" value="Unassembled WGS sequence"/>
</dbReference>
<evidence type="ECO:0000313" key="2">
    <source>
        <dbReference type="EMBL" id="KPH54930.1"/>
    </source>
</evidence>
<reference evidence="2 3" key="1">
    <citation type="submission" date="2014-06" db="EMBL/GenBank/DDBJ databases">
        <title>Helicobacter pullorum isolates in fresh chicken meat - phenotypic and genotypic features.</title>
        <authorList>
            <person name="Borges V."/>
            <person name="Santos A."/>
            <person name="Correia C.B."/>
            <person name="Saraiva M."/>
            <person name="Menard A."/>
            <person name="Vieira L."/>
            <person name="Sampaio D.A."/>
            <person name="Gomes J.P."/>
            <person name="Oleastro M."/>
        </authorList>
    </citation>
    <scope>NUCLEOTIDE SEQUENCE [LARGE SCALE GENOMIC DNA]</scope>
    <source>
        <strain evidence="2 3">229334/12</strain>
    </source>
</reference>
<dbReference type="AlphaFoldDB" id="A0A0N1EA94"/>